<gene>
    <name evidence="12" type="ORF">BXYJ_LOCUS4790</name>
</gene>
<evidence type="ECO:0000256" key="2">
    <source>
        <dbReference type="ARBA" id="ARBA00012513"/>
    </source>
</evidence>
<dbReference type="GO" id="GO:0006950">
    <property type="term" value="P:response to stress"/>
    <property type="evidence" value="ECO:0007669"/>
    <property type="project" value="UniProtKB-ARBA"/>
</dbReference>
<keyword evidence="5" id="KW-0547">Nucleotide-binding</keyword>
<evidence type="ECO:0000313" key="15">
    <source>
        <dbReference type="WBParaSite" id="BXY_1769900.1"/>
    </source>
</evidence>
<dbReference type="GO" id="GO:0009893">
    <property type="term" value="P:positive regulation of metabolic process"/>
    <property type="evidence" value="ECO:0007669"/>
    <property type="project" value="UniProtKB-ARBA"/>
</dbReference>
<dbReference type="FunFam" id="1.10.510.10:FF:000754">
    <property type="entry name" value="Interleukin-1 receptor-associated kinase"/>
    <property type="match status" value="1"/>
</dbReference>
<evidence type="ECO:0000256" key="4">
    <source>
        <dbReference type="ARBA" id="ARBA00022679"/>
    </source>
</evidence>
<comment type="catalytic activity">
    <reaction evidence="8">
        <text>L-threonyl-[protein] + ATP = O-phospho-L-threonyl-[protein] + ADP + H(+)</text>
        <dbReference type="Rhea" id="RHEA:46608"/>
        <dbReference type="Rhea" id="RHEA-COMP:11060"/>
        <dbReference type="Rhea" id="RHEA-COMP:11605"/>
        <dbReference type="ChEBI" id="CHEBI:15378"/>
        <dbReference type="ChEBI" id="CHEBI:30013"/>
        <dbReference type="ChEBI" id="CHEBI:30616"/>
        <dbReference type="ChEBI" id="CHEBI:61977"/>
        <dbReference type="ChEBI" id="CHEBI:456216"/>
        <dbReference type="EC" id="2.7.11.1"/>
    </reaction>
</comment>
<evidence type="ECO:0000256" key="8">
    <source>
        <dbReference type="ARBA" id="ARBA00047899"/>
    </source>
</evidence>
<evidence type="ECO:0000313" key="14">
    <source>
        <dbReference type="Proteomes" id="UP000659654"/>
    </source>
</evidence>
<evidence type="ECO:0000256" key="6">
    <source>
        <dbReference type="ARBA" id="ARBA00022777"/>
    </source>
</evidence>
<name>A0A1I7SXB5_BURXY</name>
<keyword evidence="14" id="KW-1185">Reference proteome</keyword>
<dbReference type="SUPFAM" id="SSF47986">
    <property type="entry name" value="DEATH domain"/>
    <property type="match status" value="1"/>
</dbReference>
<evidence type="ECO:0000256" key="5">
    <source>
        <dbReference type="ARBA" id="ARBA00022741"/>
    </source>
</evidence>
<dbReference type="WBParaSite" id="BXY_1769900.1">
    <property type="protein sequence ID" value="BXY_1769900.1"/>
    <property type="gene ID" value="BXY_1769900"/>
</dbReference>
<dbReference type="PANTHER" id="PTHR27001:SF939">
    <property type="entry name" value="INTERLEUKIN 1 RECEPTOR ASSOCIATED KINASE 1"/>
    <property type="match status" value="1"/>
</dbReference>
<reference evidence="12" key="2">
    <citation type="submission" date="2020-09" db="EMBL/GenBank/DDBJ databases">
        <authorList>
            <person name="Kikuchi T."/>
        </authorList>
    </citation>
    <scope>NUCLEOTIDE SEQUENCE</scope>
    <source>
        <strain evidence="12">Ka4C1</strain>
    </source>
</reference>
<dbReference type="InterPro" id="IPR008271">
    <property type="entry name" value="Ser/Thr_kinase_AS"/>
</dbReference>
<feature type="domain" description="Protein kinase" evidence="11">
    <location>
        <begin position="179"/>
        <end position="473"/>
    </location>
</feature>
<dbReference type="Gene3D" id="3.30.200.20">
    <property type="entry name" value="Phosphorylase Kinase, domain 1"/>
    <property type="match status" value="1"/>
</dbReference>
<organism evidence="13 15">
    <name type="scientific">Bursaphelenchus xylophilus</name>
    <name type="common">Pinewood nematode worm</name>
    <name type="synonym">Aphelenchoides xylophilus</name>
    <dbReference type="NCBI Taxonomy" id="6326"/>
    <lineage>
        <taxon>Eukaryota</taxon>
        <taxon>Metazoa</taxon>
        <taxon>Ecdysozoa</taxon>
        <taxon>Nematoda</taxon>
        <taxon>Chromadorea</taxon>
        <taxon>Rhabditida</taxon>
        <taxon>Tylenchina</taxon>
        <taxon>Tylenchomorpha</taxon>
        <taxon>Aphelenchoidea</taxon>
        <taxon>Aphelenchoididae</taxon>
        <taxon>Bursaphelenchus</taxon>
    </lineage>
</organism>
<reference evidence="15" key="1">
    <citation type="submission" date="2016-11" db="UniProtKB">
        <authorList>
            <consortium name="WormBaseParasite"/>
        </authorList>
    </citation>
    <scope>IDENTIFICATION</scope>
</reference>
<keyword evidence="7" id="KW-0067">ATP-binding</keyword>
<protein>
    <recommendedName>
        <fullName evidence="2">non-specific serine/threonine protein kinase</fullName>
        <ecNumber evidence="2">2.7.11.1</ecNumber>
    </recommendedName>
</protein>
<dbReference type="GO" id="GO:0031349">
    <property type="term" value="P:positive regulation of defense response"/>
    <property type="evidence" value="ECO:0007669"/>
    <property type="project" value="UniProtKB-ARBA"/>
</dbReference>
<sequence length="473" mass="53270">MEKVITPVYVFQLPPKVVWGLGDILDGGNLWEEIAKAMPDIKAIDIEACRRTEKPTESLLRVWGSKGYKVLDLFKVFGRCQFVRCLDLLKPYVDPKFHNITMSTEKSVLSPRSTQPSEPVNRLDNTQPSTVYSKRAPSQIEPLLLSEGDSVQSSNEIFSGLHTIPAIKYEDIQDMTGNFAVENVCGKGGYGVVYRGMWKHMPVAVKRIQARKGGQLEHQKERIRQSLQELRHLSKLRHDNILSLYGYSMDGPEPCLLYQFMPGGSLEDRLLCRNNTPPLSWETKMSISVGAALGLHFLHTIGTAPIIHGDVKCANILLDKHLEPKLGDFGLSRDGQVELDADDKSPMIASHIKGTLAYLPPEFTRSKILTTKLDVYSFGVVLLEVATGQRAYSDNREPHGLVSFVAKRCHELRRRSNFEEELIKELADRRVAVTRESPQEAVFRKLLHWGSLASVEDRLKRPAFSEIVVALQE</sequence>
<evidence type="ECO:0000313" key="13">
    <source>
        <dbReference type="Proteomes" id="UP000095284"/>
    </source>
</evidence>
<dbReference type="InterPro" id="IPR011029">
    <property type="entry name" value="DEATH-like_dom_sf"/>
</dbReference>
<evidence type="ECO:0000256" key="10">
    <source>
        <dbReference type="SAM" id="MobiDB-lite"/>
    </source>
</evidence>
<dbReference type="AlphaFoldDB" id="A0A1I7SXB5"/>
<evidence type="ECO:0000256" key="9">
    <source>
        <dbReference type="ARBA" id="ARBA00048679"/>
    </source>
</evidence>
<comment type="catalytic activity">
    <reaction evidence="9">
        <text>L-seryl-[protein] + ATP = O-phospho-L-seryl-[protein] + ADP + H(+)</text>
        <dbReference type="Rhea" id="RHEA:17989"/>
        <dbReference type="Rhea" id="RHEA-COMP:9863"/>
        <dbReference type="Rhea" id="RHEA-COMP:11604"/>
        <dbReference type="ChEBI" id="CHEBI:15378"/>
        <dbReference type="ChEBI" id="CHEBI:29999"/>
        <dbReference type="ChEBI" id="CHEBI:30616"/>
        <dbReference type="ChEBI" id="CHEBI:83421"/>
        <dbReference type="ChEBI" id="CHEBI:456216"/>
        <dbReference type="EC" id="2.7.11.1"/>
    </reaction>
</comment>
<dbReference type="SMART" id="SM00220">
    <property type="entry name" value="S_TKc"/>
    <property type="match status" value="1"/>
</dbReference>
<dbReference type="SUPFAM" id="SSF56112">
    <property type="entry name" value="Protein kinase-like (PK-like)"/>
    <property type="match status" value="1"/>
</dbReference>
<proteinExistence type="inferred from homology"/>
<evidence type="ECO:0000259" key="11">
    <source>
        <dbReference type="PROSITE" id="PS50011"/>
    </source>
</evidence>
<dbReference type="GO" id="GO:0004674">
    <property type="term" value="F:protein serine/threonine kinase activity"/>
    <property type="evidence" value="ECO:0007669"/>
    <property type="project" value="UniProtKB-KW"/>
</dbReference>
<evidence type="ECO:0000313" key="12">
    <source>
        <dbReference type="EMBL" id="CAD5216948.1"/>
    </source>
</evidence>
<dbReference type="SMR" id="A0A1I7SXB5"/>
<keyword evidence="4" id="KW-0808">Transferase</keyword>
<feature type="region of interest" description="Disordered" evidence="10">
    <location>
        <begin position="107"/>
        <end position="132"/>
    </location>
</feature>
<dbReference type="EMBL" id="CAJFCV020000002">
    <property type="protein sequence ID" value="CAG9100308.1"/>
    <property type="molecule type" value="Genomic_DNA"/>
</dbReference>
<dbReference type="Pfam" id="PF07714">
    <property type="entry name" value="PK_Tyr_Ser-Thr"/>
    <property type="match status" value="1"/>
</dbReference>
<dbReference type="Proteomes" id="UP000582659">
    <property type="component" value="Unassembled WGS sequence"/>
</dbReference>
<evidence type="ECO:0000256" key="1">
    <source>
        <dbReference type="ARBA" id="ARBA00008718"/>
    </source>
</evidence>
<dbReference type="InterPro" id="IPR000719">
    <property type="entry name" value="Prot_kinase_dom"/>
</dbReference>
<dbReference type="CDD" id="cd14066">
    <property type="entry name" value="STKc_IRAK"/>
    <property type="match status" value="1"/>
</dbReference>
<dbReference type="PROSITE" id="PS50011">
    <property type="entry name" value="PROTEIN_KINASE_DOM"/>
    <property type="match status" value="1"/>
</dbReference>
<dbReference type="InterPro" id="IPR001245">
    <property type="entry name" value="Ser-Thr/Tyr_kinase_cat_dom"/>
</dbReference>
<accession>A0A1I7SXB5</accession>
<evidence type="ECO:0000256" key="7">
    <source>
        <dbReference type="ARBA" id="ARBA00022840"/>
    </source>
</evidence>
<dbReference type="Proteomes" id="UP000095284">
    <property type="component" value="Unplaced"/>
</dbReference>
<dbReference type="GO" id="GO:0005524">
    <property type="term" value="F:ATP binding"/>
    <property type="evidence" value="ECO:0007669"/>
    <property type="project" value="UniProtKB-KW"/>
</dbReference>
<dbReference type="EC" id="2.7.11.1" evidence="2"/>
<keyword evidence="6" id="KW-0418">Kinase</keyword>
<dbReference type="OrthoDB" id="4062651at2759"/>
<dbReference type="PROSITE" id="PS00108">
    <property type="entry name" value="PROTEIN_KINASE_ST"/>
    <property type="match status" value="1"/>
</dbReference>
<evidence type="ECO:0000256" key="3">
    <source>
        <dbReference type="ARBA" id="ARBA00022527"/>
    </source>
</evidence>
<keyword evidence="3" id="KW-0723">Serine/threonine-protein kinase</keyword>
<dbReference type="EMBL" id="CAJFDI010000002">
    <property type="protein sequence ID" value="CAD5216948.1"/>
    <property type="molecule type" value="Genomic_DNA"/>
</dbReference>
<dbReference type="eggNOG" id="KOG1187">
    <property type="taxonomic scope" value="Eukaryota"/>
</dbReference>
<dbReference type="GO" id="GO:0005886">
    <property type="term" value="C:plasma membrane"/>
    <property type="evidence" value="ECO:0007669"/>
    <property type="project" value="TreeGrafter"/>
</dbReference>
<dbReference type="Gene3D" id="1.10.510.10">
    <property type="entry name" value="Transferase(Phosphotransferase) domain 1"/>
    <property type="match status" value="1"/>
</dbReference>
<comment type="similarity">
    <text evidence="1">Belongs to the protein kinase superfamily. TKL Ser/Thr protein kinase family. Pelle subfamily.</text>
</comment>
<dbReference type="InterPro" id="IPR011009">
    <property type="entry name" value="Kinase-like_dom_sf"/>
</dbReference>
<dbReference type="GO" id="GO:1902533">
    <property type="term" value="P:positive regulation of intracellular signal transduction"/>
    <property type="evidence" value="ECO:0007669"/>
    <property type="project" value="UniProtKB-ARBA"/>
</dbReference>
<dbReference type="Gene3D" id="1.10.533.10">
    <property type="entry name" value="Death Domain, Fas"/>
    <property type="match status" value="1"/>
</dbReference>
<dbReference type="Proteomes" id="UP000659654">
    <property type="component" value="Unassembled WGS sequence"/>
</dbReference>
<dbReference type="PANTHER" id="PTHR27001">
    <property type="entry name" value="OS01G0253100 PROTEIN"/>
    <property type="match status" value="1"/>
</dbReference>